<proteinExistence type="inferred from homology"/>
<reference evidence="12 13" key="1">
    <citation type="submission" date="2021-06" db="EMBL/GenBank/DDBJ databases">
        <authorList>
            <person name="Kallberg Y."/>
            <person name="Tangrot J."/>
            <person name="Rosling A."/>
        </authorList>
    </citation>
    <scope>NUCLEOTIDE SEQUENCE [LARGE SCALE GENOMIC DNA]</scope>
    <source>
        <strain evidence="12 13">120-4 pot B 10/14</strain>
    </source>
</reference>
<keyword evidence="7 9" id="KW-0460">Magnesium</keyword>
<dbReference type="Gene3D" id="1.10.300.10">
    <property type="entry name" value="Adenylosuccinate Synthetase, subunit A, domain 2"/>
    <property type="match status" value="1"/>
</dbReference>
<gene>
    <name evidence="12" type="ORF">GMARGA_LOCUS19434</name>
</gene>
<comment type="function">
    <text evidence="9">Plays an important role in the de novo pathway and in the salvage pathway of purine nucleotide biosynthesis. Catalyzes the first commited step in the biosynthesis of AMP from IMP.</text>
</comment>
<keyword evidence="9" id="KW-0963">Cytoplasm</keyword>
<evidence type="ECO:0000256" key="1">
    <source>
        <dbReference type="ARBA" id="ARBA00003779"/>
    </source>
</evidence>
<feature type="binding site" evidence="9">
    <location>
        <position position="51"/>
    </location>
    <ligand>
        <name>Mg(2+)</name>
        <dbReference type="ChEBI" id="CHEBI:18420"/>
    </ligand>
</feature>
<dbReference type="EMBL" id="CAJVQB010016216">
    <property type="protein sequence ID" value="CAG8778896.1"/>
    <property type="molecule type" value="Genomic_DNA"/>
</dbReference>
<dbReference type="PROSITE" id="PS00513">
    <property type="entry name" value="ADENYLOSUCCIN_SYN_2"/>
    <property type="match status" value="1"/>
</dbReference>
<feature type="active site" description="Proton donor" evidence="9">
    <location>
        <position position="52"/>
    </location>
</feature>
<dbReference type="PROSITE" id="PS01266">
    <property type="entry name" value="ADENYLOSUCCIN_SYN_1"/>
    <property type="match status" value="1"/>
</dbReference>
<feature type="binding site" evidence="9">
    <location>
        <position position="24"/>
    </location>
    <ligand>
        <name>Mg(2+)</name>
        <dbReference type="ChEBI" id="CHEBI:18420"/>
    </ligand>
</feature>
<comment type="subcellular location">
    <subcellularLocation>
        <location evidence="9">Cytoplasm</location>
    </subcellularLocation>
</comment>
<dbReference type="InterPro" id="IPR042110">
    <property type="entry name" value="Adenylosuccinate_synth_dom2"/>
</dbReference>
<evidence type="ECO:0000256" key="6">
    <source>
        <dbReference type="ARBA" id="ARBA00022755"/>
    </source>
</evidence>
<dbReference type="HAMAP" id="MF_00011">
    <property type="entry name" value="Adenylosucc_synth"/>
    <property type="match status" value="1"/>
</dbReference>
<comment type="similarity">
    <text evidence="9 11">Belongs to the adenylosuccinate synthetase family.</text>
</comment>
<evidence type="ECO:0000256" key="10">
    <source>
        <dbReference type="PROSITE-ProRule" id="PRU10134"/>
    </source>
</evidence>
<evidence type="ECO:0000256" key="9">
    <source>
        <dbReference type="HAMAP-Rule" id="MF_03125"/>
    </source>
</evidence>
<dbReference type="EC" id="6.3.4.4" evidence="9 11"/>
<dbReference type="InterPro" id="IPR027417">
    <property type="entry name" value="P-loop_NTPase"/>
</dbReference>
<feature type="binding site" evidence="9">
    <location>
        <position position="257"/>
    </location>
    <ligand>
        <name>IMP</name>
        <dbReference type="ChEBI" id="CHEBI:58053"/>
    </ligand>
</feature>
<dbReference type="Proteomes" id="UP000789901">
    <property type="component" value="Unassembled WGS sequence"/>
</dbReference>
<dbReference type="PANTHER" id="PTHR11846">
    <property type="entry name" value="ADENYLOSUCCINATE SYNTHETASE"/>
    <property type="match status" value="1"/>
</dbReference>
<feature type="binding site" evidence="9">
    <location>
        <begin position="349"/>
        <end position="351"/>
    </location>
    <ligand>
        <name>GTP</name>
        <dbReference type="ChEBI" id="CHEBI:37565"/>
    </ligand>
</feature>
<comment type="function">
    <text evidence="11">Plays an important role in the de novo pathway of purine nucleotide biosynthesis.</text>
</comment>
<dbReference type="Gene3D" id="3.40.440.10">
    <property type="entry name" value="Adenylosuccinate Synthetase, subunit A, domain 1"/>
    <property type="match status" value="1"/>
</dbReference>
<keyword evidence="6 9" id="KW-0658">Purine biosynthesis</keyword>
<comment type="function">
    <text evidence="1">Plays an important role in the de novo pathway and in the salvage pathway of purine nucleotide biosynthesis. Catalyzes the first committed step in the biosynthesis of AMP from IMP.</text>
</comment>
<feature type="binding site" evidence="9">
    <location>
        <position position="242"/>
    </location>
    <ligand>
        <name>IMP</name>
        <dbReference type="ChEBI" id="CHEBI:58053"/>
    </ligand>
</feature>
<comment type="pathway">
    <text evidence="9 11">Purine metabolism; AMP biosynthesis via de novo pathway; AMP from IMP: step 1/2.</text>
</comment>
<dbReference type="InterPro" id="IPR042109">
    <property type="entry name" value="Adenylosuccinate_synth_dom1"/>
</dbReference>
<feature type="binding site" evidence="9">
    <location>
        <begin position="51"/>
        <end position="53"/>
    </location>
    <ligand>
        <name>GTP</name>
        <dbReference type="ChEBI" id="CHEBI:37565"/>
    </ligand>
</feature>
<comment type="caution">
    <text evidence="12">The sequence shown here is derived from an EMBL/GenBank/DDBJ whole genome shotgun (WGS) entry which is preliminary data.</text>
</comment>
<feature type="binding site" evidence="9">
    <location>
        <begin position="431"/>
        <end position="433"/>
    </location>
    <ligand>
        <name>GTP</name>
        <dbReference type="ChEBI" id="CHEBI:37565"/>
    </ligand>
</feature>
<feature type="binding site" evidence="9">
    <location>
        <position position="151"/>
    </location>
    <ligand>
        <name>IMP</name>
        <dbReference type="ChEBI" id="CHEBI:58053"/>
    </ligand>
</feature>
<evidence type="ECO:0000313" key="12">
    <source>
        <dbReference type="EMBL" id="CAG8778896.1"/>
    </source>
</evidence>
<feature type="binding site" evidence="9">
    <location>
        <begin position="49"/>
        <end position="52"/>
    </location>
    <ligand>
        <name>IMP</name>
        <dbReference type="ChEBI" id="CHEBI:58053"/>
    </ligand>
</feature>
<sequence>MGLFTTSNISDVGVTVVLGSQWGDEGKGKLVDLLAQEADICARCAGGNNAGHTIVVNGTKYDFHLLPSGLINPNCISIVGSGVVVHLPSFFEELKTLEGKGLNTSGRLFISDRAHLVFDFHQIVDGLKEKELGQSRGNLEFNEEIFSIGTTKKGIGPAYSSKASRSGLRVHHLSNHEAFAEKFRKLVENRKKRYGHFEYDVEAEIERYKHFAIRLKPYVVDSVSFMHKSLTLRKKVLVEGANALMLDLDFGTYPYVTSSNTTIGGVSTGLGIPPSKIDKVIGVMKAYTTRVGGGPFPTELNDEKGEYLQRVGAEYGVTTGRKRRCGWLDLVVLKYSTLINGYTSLNLTKLDVLDNLNELKVATAYCIDGKPLESFPADLDVLEKVTVQYEILQGWKSDISKCRRFSELPENAQKYVKFIENYLGVPIEWIGVGVNREDMIDLKKA</sequence>
<evidence type="ECO:0000256" key="7">
    <source>
        <dbReference type="ARBA" id="ARBA00022842"/>
    </source>
</evidence>
<keyword evidence="3 9" id="KW-0436">Ligase</keyword>
<dbReference type="Pfam" id="PF00709">
    <property type="entry name" value="Adenylsucc_synt"/>
    <property type="match status" value="1"/>
</dbReference>
<dbReference type="SUPFAM" id="SSF52540">
    <property type="entry name" value="P-loop containing nucleoside triphosphate hydrolases"/>
    <property type="match status" value="1"/>
</dbReference>
<feature type="binding site" evidence="9">
    <location>
        <begin position="24"/>
        <end position="27"/>
    </location>
    <ligand>
        <name>IMP</name>
        <dbReference type="ChEBI" id="CHEBI:58053"/>
    </ligand>
</feature>
<evidence type="ECO:0000256" key="2">
    <source>
        <dbReference type="ARBA" id="ARBA00011738"/>
    </source>
</evidence>
<dbReference type="InterPro" id="IPR001114">
    <property type="entry name" value="Adenylosuccinate_synthetase"/>
</dbReference>
<comment type="catalytic activity">
    <reaction evidence="9 11">
        <text>IMP + L-aspartate + GTP = N(6)-(1,2-dicarboxyethyl)-AMP + GDP + phosphate + 2 H(+)</text>
        <dbReference type="Rhea" id="RHEA:15753"/>
        <dbReference type="ChEBI" id="CHEBI:15378"/>
        <dbReference type="ChEBI" id="CHEBI:29991"/>
        <dbReference type="ChEBI" id="CHEBI:37565"/>
        <dbReference type="ChEBI" id="CHEBI:43474"/>
        <dbReference type="ChEBI" id="CHEBI:57567"/>
        <dbReference type="ChEBI" id="CHEBI:58053"/>
        <dbReference type="ChEBI" id="CHEBI:58189"/>
        <dbReference type="EC" id="6.3.4.4"/>
    </reaction>
</comment>
<protein>
    <recommendedName>
        <fullName evidence="9 11">Adenylosuccinate synthetase</fullName>
        <shortName evidence="9">AMPSase</shortName>
        <shortName evidence="9">AdSS</shortName>
        <ecNumber evidence="9 11">6.3.4.4</ecNumber>
    </recommendedName>
    <alternativeName>
        <fullName evidence="9">IMP--aspartate ligase</fullName>
    </alternativeName>
</protein>
<keyword evidence="4 9" id="KW-0479">Metal-binding</keyword>
<evidence type="ECO:0000256" key="11">
    <source>
        <dbReference type="RuleBase" id="RU000520"/>
    </source>
</evidence>
<feature type="active site" evidence="10">
    <location>
        <position position="162"/>
    </location>
</feature>
<evidence type="ECO:0000256" key="5">
    <source>
        <dbReference type="ARBA" id="ARBA00022741"/>
    </source>
</evidence>
<evidence type="ECO:0000313" key="13">
    <source>
        <dbReference type="Proteomes" id="UP000789901"/>
    </source>
</evidence>
<accession>A0ABN7VJ93</accession>
<keyword evidence="13" id="KW-1185">Reference proteome</keyword>
<feature type="binding site" evidence="9">
    <location>
        <position position="323"/>
    </location>
    <ligand>
        <name>GTP</name>
        <dbReference type="ChEBI" id="CHEBI:37565"/>
    </ligand>
</feature>
<evidence type="ECO:0000256" key="8">
    <source>
        <dbReference type="ARBA" id="ARBA00023134"/>
    </source>
</evidence>
<organism evidence="12 13">
    <name type="scientific">Gigaspora margarita</name>
    <dbReference type="NCBI Taxonomy" id="4874"/>
    <lineage>
        <taxon>Eukaryota</taxon>
        <taxon>Fungi</taxon>
        <taxon>Fungi incertae sedis</taxon>
        <taxon>Mucoromycota</taxon>
        <taxon>Glomeromycotina</taxon>
        <taxon>Glomeromycetes</taxon>
        <taxon>Diversisporales</taxon>
        <taxon>Gigasporaceae</taxon>
        <taxon>Gigaspora</taxon>
    </lineage>
</organism>
<dbReference type="CDD" id="cd03108">
    <property type="entry name" value="AdSS"/>
    <property type="match status" value="1"/>
</dbReference>
<feature type="binding site" evidence="9">
    <location>
        <position position="165"/>
    </location>
    <ligand>
        <name>IMP</name>
        <dbReference type="ChEBI" id="CHEBI:58053"/>
        <note>ligand shared between dimeric partners</note>
    </ligand>
</feature>
<keyword evidence="5 9" id="KW-0547">Nucleotide-binding</keyword>
<comment type="cofactor">
    <cofactor evidence="9">
        <name>Mg(2+)</name>
        <dbReference type="ChEBI" id="CHEBI:18420"/>
    </cofactor>
    <text evidence="9">Binds 1 Mg(2+) ion per subunit.</text>
</comment>
<dbReference type="InterPro" id="IPR033128">
    <property type="entry name" value="Adenylosuccin_syn_Lys_AS"/>
</dbReference>
<feature type="binding site" evidence="9">
    <location>
        <position position="321"/>
    </location>
    <ligand>
        <name>IMP</name>
        <dbReference type="ChEBI" id="CHEBI:58053"/>
    </ligand>
</feature>
<feature type="active site" description="Proton acceptor" evidence="9">
    <location>
        <position position="24"/>
    </location>
</feature>
<feature type="binding site" evidence="9">
    <location>
        <begin position="317"/>
        <end position="323"/>
    </location>
    <ligand>
        <name>substrate</name>
    </ligand>
</feature>
<dbReference type="InterPro" id="IPR018220">
    <property type="entry name" value="Adenylosuccin_syn_GTP-bd"/>
</dbReference>
<name>A0ABN7VJ93_GIGMA</name>
<dbReference type="InterPro" id="IPR042111">
    <property type="entry name" value="Adenylosuccinate_synth_dom3"/>
</dbReference>
<comment type="subunit">
    <text evidence="2 9">Homodimer.</text>
</comment>
<dbReference type="SMART" id="SM00788">
    <property type="entry name" value="Adenylsucc_synt"/>
    <property type="match status" value="1"/>
</dbReference>
<dbReference type="PANTHER" id="PTHR11846:SF0">
    <property type="entry name" value="ADENYLOSUCCINATE SYNTHETASE"/>
    <property type="match status" value="1"/>
</dbReference>
<dbReference type="NCBIfam" id="NF002223">
    <property type="entry name" value="PRK01117.1"/>
    <property type="match status" value="1"/>
</dbReference>
<dbReference type="NCBIfam" id="TIGR00184">
    <property type="entry name" value="purA"/>
    <property type="match status" value="1"/>
</dbReference>
<keyword evidence="8 9" id="KW-0342">GTP-binding</keyword>
<feature type="binding site" evidence="9">
    <location>
        <begin position="23"/>
        <end position="29"/>
    </location>
    <ligand>
        <name>GTP</name>
        <dbReference type="ChEBI" id="CHEBI:37565"/>
    </ligand>
</feature>
<evidence type="ECO:0000256" key="4">
    <source>
        <dbReference type="ARBA" id="ARBA00022723"/>
    </source>
</evidence>
<dbReference type="Gene3D" id="3.90.170.10">
    <property type="entry name" value="Adenylosuccinate Synthetase, subunit A, domain 3"/>
    <property type="match status" value="1"/>
</dbReference>
<evidence type="ECO:0000256" key="3">
    <source>
        <dbReference type="ARBA" id="ARBA00022598"/>
    </source>
</evidence>